<comment type="subunit">
    <text evidence="4">Heterodimer of a large and a small subunit.</text>
</comment>
<evidence type="ECO:0000313" key="10">
    <source>
        <dbReference type="EMBL" id="KLU66489.1"/>
    </source>
</evidence>
<evidence type="ECO:0000256" key="2">
    <source>
        <dbReference type="ARBA" id="ARBA00004196"/>
    </source>
</evidence>
<dbReference type="PANTHER" id="PTHR42958">
    <property type="entry name" value="HYDROGENASE-2 LARGE CHAIN"/>
    <property type="match status" value="1"/>
</dbReference>
<evidence type="ECO:0000256" key="8">
    <source>
        <dbReference type="PIRSR" id="PIRSR601501-1"/>
    </source>
</evidence>
<comment type="subcellular location">
    <subcellularLocation>
        <location evidence="2">Cell envelope</location>
    </subcellularLocation>
</comment>
<dbReference type="EC" id="1.12.2.1" evidence="10"/>
<dbReference type="InterPro" id="IPR018194">
    <property type="entry name" value="Ni-dep_hyd_lsu_Ni_BS"/>
</dbReference>
<feature type="binding site" evidence="8">
    <location>
        <position position="498"/>
    </location>
    <ligand>
        <name>Mg(2+)</name>
        <dbReference type="ChEBI" id="CHEBI:18420"/>
    </ligand>
</feature>
<dbReference type="InterPro" id="IPR001501">
    <property type="entry name" value="Ni-dep_hyd_lsu"/>
</dbReference>
<gene>
    <name evidence="10" type="primary">hydB</name>
    <name evidence="10" type="ORF">DEAC_c18880</name>
</gene>
<feature type="binding site" evidence="8">
    <location>
        <position position="63"/>
    </location>
    <ligand>
        <name>Ni(2+)</name>
        <dbReference type="ChEBI" id="CHEBI:49786"/>
    </ligand>
</feature>
<evidence type="ECO:0000256" key="5">
    <source>
        <dbReference type="ARBA" id="ARBA00022596"/>
    </source>
</evidence>
<dbReference type="GO" id="GO:0016151">
    <property type="term" value="F:nickel cation binding"/>
    <property type="evidence" value="ECO:0007669"/>
    <property type="project" value="InterPro"/>
</dbReference>
<evidence type="ECO:0000256" key="4">
    <source>
        <dbReference type="ARBA" id="ARBA00011771"/>
    </source>
</evidence>
<dbReference type="SUPFAM" id="SSF56762">
    <property type="entry name" value="HydB/Nqo4-like"/>
    <property type="match status" value="1"/>
</dbReference>
<feature type="binding site" evidence="8">
    <location>
        <position position="504"/>
    </location>
    <ligand>
        <name>Mg(2+)</name>
        <dbReference type="ChEBI" id="CHEBI:18420"/>
    </ligand>
</feature>
<dbReference type="FunFam" id="1.10.645.10:FF:000002">
    <property type="entry name" value="Hydrogenase 2 large subunit"/>
    <property type="match status" value="1"/>
</dbReference>
<name>A0A0J1FSN8_9FIRM</name>
<keyword evidence="6 8" id="KW-0479">Metal-binding</keyword>
<proteinExistence type="inferred from homology"/>
<dbReference type="NCBIfam" id="NF033181">
    <property type="entry name" value="NiFeSe_hydrog"/>
    <property type="match status" value="1"/>
</dbReference>
<protein>
    <submittedName>
        <fullName evidence="10">Periplasmic [NiFe] hydrogenase large subunit</fullName>
        <ecNumber evidence="10">1.12.2.1</ecNumber>
    </submittedName>
</protein>
<comment type="similarity">
    <text evidence="3 9">Belongs to the [NiFe]/[NiFeSe] hydrogenase large subunit family.</text>
</comment>
<evidence type="ECO:0000256" key="6">
    <source>
        <dbReference type="ARBA" id="ARBA00022723"/>
    </source>
</evidence>
<feature type="binding site" evidence="8">
    <location>
        <position position="63"/>
    </location>
    <ligand>
        <name>Fe cation</name>
        <dbReference type="ChEBI" id="CHEBI:24875"/>
    </ligand>
</feature>
<feature type="binding site" evidence="8">
    <location>
        <position position="501"/>
    </location>
    <ligand>
        <name>Fe cation</name>
        <dbReference type="ChEBI" id="CHEBI:24875"/>
    </ligand>
</feature>
<comment type="cofactor">
    <cofactor evidence="8">
        <name>Fe cation</name>
        <dbReference type="ChEBI" id="CHEBI:24875"/>
    </cofactor>
</comment>
<sequence length="520" mass="57017">MTKIVVDPLTRIEGHLKVEVEVENGKISDAHVVGTMYRGIEAMLRGKDPRDATYVTERVCGVCAGSHGWASSLALDKAYGANVPAGGRIIRNLILGAMWLHDHPLHFYHLSALDYLDVMAVAQYQGKDPGLLAVKDKIVKLVTAGDTAPLTPRYKPDEFSVKDPELVTMAVAHYLKALEMQAKAKKMSALFAGKQPHQSSIVVGGVTMLPNIEVVEQFRSMLLEQLDFVEKIYLQDVLTFGTGPLLPLAQAGVGGAGAVNFLSYGAFARDDAGKDLFLKSGIVMDGDLSKVLPVDETQITEDVQYSWYKASPNGKTPFTEDTIPDLDKKNAYSFVKAPRYNGKPMEVGPLARMLVMQPKGLMDIISKYNIKPGAVARHAARAYETLLLAKDMLTWLDALEKEMGSNFRIHDTEHWEAPATGQGSGLTEAPRGALGHFVKVADHKIENYQMVVPTTWNFSPRDDKGVLGPFEQALIGVPIPDPDNPVNIVRVARSYDPCLACAIHLIDPVTNDVKKFRIGW</sequence>
<dbReference type="Gene3D" id="1.10.645.10">
    <property type="entry name" value="Cytochrome-c3 Hydrogenase, chain B"/>
    <property type="match status" value="1"/>
</dbReference>
<keyword evidence="7 9" id="KW-0560">Oxidoreductase</keyword>
<dbReference type="InterPro" id="IPR050867">
    <property type="entry name" value="NiFe/NiFeSe_hydrgnase_LSU"/>
</dbReference>
<dbReference type="GO" id="GO:0030313">
    <property type="term" value="C:cell envelope"/>
    <property type="evidence" value="ECO:0007669"/>
    <property type="project" value="UniProtKB-SubCell"/>
</dbReference>
<dbReference type="PROSITE" id="PS00508">
    <property type="entry name" value="NI_HGENASE_L_2"/>
    <property type="match status" value="1"/>
</dbReference>
<evidence type="ECO:0000256" key="7">
    <source>
        <dbReference type="ARBA" id="ARBA00023002"/>
    </source>
</evidence>
<dbReference type="RefSeq" id="WP_047809735.1">
    <property type="nucleotide sequence ID" value="NZ_LDZY01000005.1"/>
</dbReference>
<accession>A0A0J1FSN8</accession>
<dbReference type="EMBL" id="LDZY01000005">
    <property type="protein sequence ID" value="KLU66489.1"/>
    <property type="molecule type" value="Genomic_DNA"/>
</dbReference>
<evidence type="ECO:0000256" key="9">
    <source>
        <dbReference type="RuleBase" id="RU003896"/>
    </source>
</evidence>
<keyword evidence="8" id="KW-0460">Magnesium</keyword>
<evidence type="ECO:0000313" key="11">
    <source>
        <dbReference type="Proteomes" id="UP000036356"/>
    </source>
</evidence>
<keyword evidence="8" id="KW-0408">Iron</keyword>
<dbReference type="GO" id="GO:0047806">
    <property type="term" value="F:cytochrome-c3 hydrogenase activity"/>
    <property type="evidence" value="ECO:0007669"/>
    <property type="project" value="UniProtKB-EC"/>
</dbReference>
<keyword evidence="11" id="KW-1185">Reference proteome</keyword>
<dbReference type="AlphaFoldDB" id="A0A0J1FSN8"/>
<dbReference type="PANTHER" id="PTHR42958:SF2">
    <property type="entry name" value="UPTAKE HYDROGENASE LARGE SUBUNIT"/>
    <property type="match status" value="1"/>
</dbReference>
<comment type="cofactor">
    <cofactor evidence="1 8">
        <name>Ni(2+)</name>
        <dbReference type="ChEBI" id="CHEBI:49786"/>
    </cofactor>
</comment>
<feature type="binding site" evidence="8">
    <location>
        <position position="450"/>
    </location>
    <ligand>
        <name>Mg(2+)</name>
        <dbReference type="ChEBI" id="CHEBI:18420"/>
    </ligand>
</feature>
<dbReference type="STRING" id="476652.DEAC_c18880"/>
<evidence type="ECO:0000256" key="3">
    <source>
        <dbReference type="ARBA" id="ARBA00009292"/>
    </source>
</evidence>
<dbReference type="Proteomes" id="UP000036356">
    <property type="component" value="Unassembled WGS sequence"/>
</dbReference>
<dbReference type="InterPro" id="IPR029014">
    <property type="entry name" value="NiFe-Hase_large"/>
</dbReference>
<dbReference type="PROSITE" id="PS00507">
    <property type="entry name" value="NI_HGENASE_L_1"/>
    <property type="match status" value="1"/>
</dbReference>
<comment type="caution">
    <text evidence="10">The sequence shown here is derived from an EMBL/GenBank/DDBJ whole genome shotgun (WGS) entry which is preliminary data.</text>
</comment>
<dbReference type="Pfam" id="PF00374">
    <property type="entry name" value="NiFeSe_Hases"/>
    <property type="match status" value="1"/>
</dbReference>
<feature type="binding site" evidence="8">
    <location>
        <position position="60"/>
    </location>
    <ligand>
        <name>Ni(2+)</name>
        <dbReference type="ChEBI" id="CHEBI:49786"/>
    </ligand>
</feature>
<organism evidence="10 11">
    <name type="scientific">Desulfosporosinus acididurans</name>
    <dbReference type="NCBI Taxonomy" id="476652"/>
    <lineage>
        <taxon>Bacteria</taxon>
        <taxon>Bacillati</taxon>
        <taxon>Bacillota</taxon>
        <taxon>Clostridia</taxon>
        <taxon>Eubacteriales</taxon>
        <taxon>Desulfitobacteriaceae</taxon>
        <taxon>Desulfosporosinus</taxon>
    </lineage>
</organism>
<reference evidence="10 11" key="1">
    <citation type="submission" date="2015-06" db="EMBL/GenBank/DDBJ databases">
        <title>Draft genome of the moderately acidophilic sulfate reducer Candidatus Desulfosporosinus acididurans strain M1.</title>
        <authorList>
            <person name="Poehlein A."/>
            <person name="Petzsch P."/>
            <person name="Johnson B.D."/>
            <person name="Schloemann M."/>
            <person name="Daniel R."/>
            <person name="Muehling M."/>
        </authorList>
    </citation>
    <scope>NUCLEOTIDE SEQUENCE [LARGE SCALE GENOMIC DNA]</scope>
    <source>
        <strain evidence="10 11">M1</strain>
    </source>
</reference>
<feature type="binding site" evidence="8">
    <location>
        <position position="41"/>
    </location>
    <ligand>
        <name>Mg(2+)</name>
        <dbReference type="ChEBI" id="CHEBI:18420"/>
    </ligand>
</feature>
<keyword evidence="5 8" id="KW-0533">Nickel</keyword>
<dbReference type="PATRIC" id="fig|476652.3.peg.1953"/>
<dbReference type="GO" id="GO:0008901">
    <property type="term" value="F:ferredoxin hydrogenase activity"/>
    <property type="evidence" value="ECO:0007669"/>
    <property type="project" value="InterPro"/>
</dbReference>
<evidence type="ECO:0000256" key="1">
    <source>
        <dbReference type="ARBA" id="ARBA00001967"/>
    </source>
</evidence>